<dbReference type="Proteomes" id="UP001341281">
    <property type="component" value="Chromosome 06"/>
</dbReference>
<keyword evidence="3" id="KW-1185">Reference proteome</keyword>
<evidence type="ECO:0000313" key="2">
    <source>
        <dbReference type="EMBL" id="WVZ81698.1"/>
    </source>
</evidence>
<proteinExistence type="predicted"/>
<feature type="compositionally biased region" description="Low complexity" evidence="1">
    <location>
        <begin position="30"/>
        <end position="39"/>
    </location>
</feature>
<organism evidence="2 3">
    <name type="scientific">Paspalum notatum var. saurae</name>
    <dbReference type="NCBI Taxonomy" id="547442"/>
    <lineage>
        <taxon>Eukaryota</taxon>
        <taxon>Viridiplantae</taxon>
        <taxon>Streptophyta</taxon>
        <taxon>Embryophyta</taxon>
        <taxon>Tracheophyta</taxon>
        <taxon>Spermatophyta</taxon>
        <taxon>Magnoliopsida</taxon>
        <taxon>Liliopsida</taxon>
        <taxon>Poales</taxon>
        <taxon>Poaceae</taxon>
        <taxon>PACMAD clade</taxon>
        <taxon>Panicoideae</taxon>
        <taxon>Andropogonodae</taxon>
        <taxon>Paspaleae</taxon>
        <taxon>Paspalinae</taxon>
        <taxon>Paspalum</taxon>
    </lineage>
</organism>
<feature type="region of interest" description="Disordered" evidence="1">
    <location>
        <begin position="1"/>
        <end position="135"/>
    </location>
</feature>
<gene>
    <name evidence="2" type="ORF">U9M48_029045</name>
</gene>
<feature type="compositionally biased region" description="Basic and acidic residues" evidence="1">
    <location>
        <begin position="40"/>
        <end position="49"/>
    </location>
</feature>
<dbReference type="EMBL" id="CP144750">
    <property type="protein sequence ID" value="WVZ81698.1"/>
    <property type="molecule type" value="Genomic_DNA"/>
</dbReference>
<reference evidence="2 3" key="1">
    <citation type="submission" date="2024-02" db="EMBL/GenBank/DDBJ databases">
        <title>High-quality chromosome-scale genome assembly of Pensacola bahiagrass (Paspalum notatum Flugge var. saurae).</title>
        <authorList>
            <person name="Vega J.M."/>
            <person name="Podio M."/>
            <person name="Orjuela J."/>
            <person name="Siena L.A."/>
            <person name="Pessino S.C."/>
            <person name="Combes M.C."/>
            <person name="Mariac C."/>
            <person name="Albertini E."/>
            <person name="Pupilli F."/>
            <person name="Ortiz J.P.A."/>
            <person name="Leblanc O."/>
        </authorList>
    </citation>
    <scope>NUCLEOTIDE SEQUENCE [LARGE SCALE GENOMIC DNA]</scope>
    <source>
        <strain evidence="2">R1</strain>
        <tissue evidence="2">Leaf</tissue>
    </source>
</reference>
<dbReference type="AlphaFoldDB" id="A0AAQ3TY21"/>
<protein>
    <submittedName>
        <fullName evidence="2">Uncharacterized protein</fullName>
    </submittedName>
</protein>
<name>A0AAQ3TY21_PASNO</name>
<evidence type="ECO:0000313" key="3">
    <source>
        <dbReference type="Proteomes" id="UP001341281"/>
    </source>
</evidence>
<sequence>MKEIICGPTRRGKPRSEKEPNTLVPEPWTLDQPSSSLSSPRDDSPSRRLDGRRRRRPKPISARSQRTTPEIADPRQPQATPRFSRAPSRASPQPIRAVAVAISSRCRRQAAERTTPPSASPESCHPQGFVLNFVP</sequence>
<evidence type="ECO:0000256" key="1">
    <source>
        <dbReference type="SAM" id="MobiDB-lite"/>
    </source>
</evidence>
<accession>A0AAQ3TY21</accession>